<keyword evidence="3" id="KW-1185">Reference proteome</keyword>
<evidence type="ECO:0000313" key="3">
    <source>
        <dbReference type="Proteomes" id="UP001153269"/>
    </source>
</evidence>
<dbReference type="AlphaFoldDB" id="A0A9N7V3N4"/>
<feature type="region of interest" description="Disordered" evidence="1">
    <location>
        <begin position="77"/>
        <end position="133"/>
    </location>
</feature>
<gene>
    <name evidence="2" type="ORF">PLEPLA_LOCUS31207</name>
</gene>
<proteinExistence type="predicted"/>
<dbReference type="EMBL" id="CADEAL010003112">
    <property type="protein sequence ID" value="CAB1443491.1"/>
    <property type="molecule type" value="Genomic_DNA"/>
</dbReference>
<reference evidence="2" key="1">
    <citation type="submission" date="2020-03" db="EMBL/GenBank/DDBJ databases">
        <authorList>
            <person name="Weist P."/>
        </authorList>
    </citation>
    <scope>NUCLEOTIDE SEQUENCE</scope>
</reference>
<feature type="compositionally biased region" description="Basic and acidic residues" evidence="1">
    <location>
        <begin position="116"/>
        <end position="127"/>
    </location>
</feature>
<comment type="caution">
    <text evidence="2">The sequence shown here is derived from an EMBL/GenBank/DDBJ whole genome shotgun (WGS) entry which is preliminary data.</text>
</comment>
<name>A0A9N7V3N4_PLEPL</name>
<sequence>MKTCSSAQVCRQSTGPKAGATTSMKLQFDSLLSSRYLHAVRIHPSQDMKQQKKEPFGSPCALLDLGCVTEIQKVAGVTLPTANQRKSRKHRGPAASAPQTVSSPPTGKEKKKQRQKKEGSLFGREKSQQSALV</sequence>
<protein>
    <submittedName>
        <fullName evidence="2">Uncharacterized protein</fullName>
    </submittedName>
</protein>
<evidence type="ECO:0000313" key="2">
    <source>
        <dbReference type="EMBL" id="CAB1443491.1"/>
    </source>
</evidence>
<organism evidence="2 3">
    <name type="scientific">Pleuronectes platessa</name>
    <name type="common">European plaice</name>
    <dbReference type="NCBI Taxonomy" id="8262"/>
    <lineage>
        <taxon>Eukaryota</taxon>
        <taxon>Metazoa</taxon>
        <taxon>Chordata</taxon>
        <taxon>Craniata</taxon>
        <taxon>Vertebrata</taxon>
        <taxon>Euteleostomi</taxon>
        <taxon>Actinopterygii</taxon>
        <taxon>Neopterygii</taxon>
        <taxon>Teleostei</taxon>
        <taxon>Neoteleostei</taxon>
        <taxon>Acanthomorphata</taxon>
        <taxon>Carangaria</taxon>
        <taxon>Pleuronectiformes</taxon>
        <taxon>Pleuronectoidei</taxon>
        <taxon>Pleuronectidae</taxon>
        <taxon>Pleuronectes</taxon>
    </lineage>
</organism>
<evidence type="ECO:0000256" key="1">
    <source>
        <dbReference type="SAM" id="MobiDB-lite"/>
    </source>
</evidence>
<accession>A0A9N7V3N4</accession>
<dbReference type="Proteomes" id="UP001153269">
    <property type="component" value="Unassembled WGS sequence"/>
</dbReference>
<feature type="region of interest" description="Disordered" evidence="1">
    <location>
        <begin position="1"/>
        <end position="21"/>
    </location>
</feature>